<dbReference type="Proteomes" id="UP000238034">
    <property type="component" value="Unassembled WGS sequence"/>
</dbReference>
<protein>
    <submittedName>
        <fullName evidence="2">Uncharacterized protein</fullName>
    </submittedName>
</protein>
<comment type="caution">
    <text evidence="2">The sequence shown here is derived from an EMBL/GenBank/DDBJ whole genome shotgun (WGS) entry which is preliminary data.</text>
</comment>
<organism evidence="2 3">
    <name type="scientific">Arcticibacter pallidicorallinus</name>
    <dbReference type="NCBI Taxonomy" id="1259464"/>
    <lineage>
        <taxon>Bacteria</taxon>
        <taxon>Pseudomonadati</taxon>
        <taxon>Bacteroidota</taxon>
        <taxon>Sphingobacteriia</taxon>
        <taxon>Sphingobacteriales</taxon>
        <taxon>Sphingobacteriaceae</taxon>
        <taxon>Arcticibacter</taxon>
    </lineage>
</organism>
<gene>
    <name evidence="2" type="ORF">B0I27_10598</name>
</gene>
<sequence length="300" mass="35434">MKKLLNSYPLVLFGETIGSKETLSKGVRYKLLSLCLKVLSTVKTDEEIWEFYQWRKNVYKNIRLFTVFMIFFLLIMTYILSSSLIAAVSAGFVFLLVYGFIAATVKVERKYAYLWDDKDLFMEFLKLNKSELFNPEEFDQHVRRDKVELKKNELDFDEELLILKNQTNTFNSVPMENVIQYFDIMRENTDHPEKLKQVQISDKDFIRFIKARFVDNSKIHLDIAHIKGNKSSIKALFYNFYVLSTTLYGEAKTDTQPSYVELYLYSFSEFDKLNYSNFSDALTEPALAFRKAIRDFTKMH</sequence>
<proteinExistence type="predicted"/>
<dbReference type="EMBL" id="PVTH01000005">
    <property type="protein sequence ID" value="PRY52632.1"/>
    <property type="molecule type" value="Genomic_DNA"/>
</dbReference>
<evidence type="ECO:0000313" key="2">
    <source>
        <dbReference type="EMBL" id="PRY52632.1"/>
    </source>
</evidence>
<keyword evidence="1" id="KW-1133">Transmembrane helix</keyword>
<feature type="transmembrane region" description="Helical" evidence="1">
    <location>
        <begin position="86"/>
        <end position="105"/>
    </location>
</feature>
<evidence type="ECO:0000313" key="3">
    <source>
        <dbReference type="Proteomes" id="UP000238034"/>
    </source>
</evidence>
<evidence type="ECO:0000256" key="1">
    <source>
        <dbReference type="SAM" id="Phobius"/>
    </source>
</evidence>
<accession>A0A2T0U3Y6</accession>
<keyword evidence="3" id="KW-1185">Reference proteome</keyword>
<name>A0A2T0U3Y6_9SPHI</name>
<keyword evidence="1" id="KW-0812">Transmembrane</keyword>
<reference evidence="2 3" key="1">
    <citation type="submission" date="2018-03" db="EMBL/GenBank/DDBJ databases">
        <title>Genomic Encyclopedia of Type Strains, Phase III (KMG-III): the genomes of soil and plant-associated and newly described type strains.</title>
        <authorList>
            <person name="Whitman W."/>
        </authorList>
    </citation>
    <scope>NUCLEOTIDE SEQUENCE [LARGE SCALE GENOMIC DNA]</scope>
    <source>
        <strain evidence="2 3">CGMCC 1.9313</strain>
    </source>
</reference>
<feature type="transmembrane region" description="Helical" evidence="1">
    <location>
        <begin position="62"/>
        <end position="80"/>
    </location>
</feature>
<dbReference type="AlphaFoldDB" id="A0A2T0U3Y6"/>
<dbReference type="OrthoDB" id="10001015at2"/>
<keyword evidence="1" id="KW-0472">Membrane</keyword>